<keyword evidence="3" id="KW-1185">Reference proteome</keyword>
<feature type="transmembrane region" description="Helical" evidence="1">
    <location>
        <begin position="122"/>
        <end position="140"/>
    </location>
</feature>
<evidence type="ECO:0000256" key="1">
    <source>
        <dbReference type="SAM" id="Phobius"/>
    </source>
</evidence>
<feature type="transmembrane region" description="Helical" evidence="1">
    <location>
        <begin position="64"/>
        <end position="84"/>
    </location>
</feature>
<reference evidence="2 3" key="1">
    <citation type="submission" date="2021-03" db="EMBL/GenBank/DDBJ databases">
        <title>Thermosipho ferrireducens sp.nov., an anaerobic thermophilic iron-reducing bacterium isolated from a deep-sea hydrothermal sulfide deposits.</title>
        <authorList>
            <person name="Zeng X."/>
            <person name="Chen Y."/>
            <person name="Shao Z."/>
        </authorList>
    </citation>
    <scope>NUCLEOTIDE SEQUENCE [LARGE SCALE GENOMIC DNA]</scope>
    <source>
        <strain evidence="2 3">JL129W03</strain>
    </source>
</reference>
<organism evidence="2 3">
    <name type="scientific">Thermosipho ferrireducens</name>
    <dbReference type="NCBI Taxonomy" id="2571116"/>
    <lineage>
        <taxon>Bacteria</taxon>
        <taxon>Thermotogati</taxon>
        <taxon>Thermotogota</taxon>
        <taxon>Thermotogae</taxon>
        <taxon>Thermotogales</taxon>
        <taxon>Fervidobacteriaceae</taxon>
        <taxon>Thermosipho</taxon>
    </lineage>
</organism>
<accession>A0ABX7S8P5</accession>
<gene>
    <name evidence="2" type="ORF">JYK00_07930</name>
</gene>
<evidence type="ECO:0000313" key="2">
    <source>
        <dbReference type="EMBL" id="QTA37651.1"/>
    </source>
</evidence>
<dbReference type="EMBL" id="CP071446">
    <property type="protein sequence ID" value="QTA37651.1"/>
    <property type="molecule type" value="Genomic_DNA"/>
</dbReference>
<keyword evidence="1" id="KW-0812">Transmembrane</keyword>
<dbReference type="RefSeq" id="WP_207566375.1">
    <property type="nucleotide sequence ID" value="NZ_CP071446.1"/>
</dbReference>
<sequence>MLTVTAYSTLMFIANIVLGAVLVLGIVQQAKSTFGIASVTSMVYLIISLSFFASGGFTRFLTRLGFSISPFAYALLSIISIMLLKNFGSLKVREGMRFSIVASLLMILILIFDFFWVGNAAMISLFSIGWAYVIMLFVGYTHRNIK</sequence>
<keyword evidence="1" id="KW-0472">Membrane</keyword>
<name>A0ABX7S8P5_9BACT</name>
<feature type="transmembrane region" description="Helical" evidence="1">
    <location>
        <begin position="6"/>
        <end position="27"/>
    </location>
</feature>
<feature type="transmembrane region" description="Helical" evidence="1">
    <location>
        <begin position="34"/>
        <end position="52"/>
    </location>
</feature>
<protein>
    <submittedName>
        <fullName evidence="2">Uncharacterized protein</fullName>
    </submittedName>
</protein>
<evidence type="ECO:0000313" key="3">
    <source>
        <dbReference type="Proteomes" id="UP000671862"/>
    </source>
</evidence>
<keyword evidence="1" id="KW-1133">Transmembrane helix</keyword>
<feature type="transmembrane region" description="Helical" evidence="1">
    <location>
        <begin position="96"/>
        <end position="116"/>
    </location>
</feature>
<proteinExistence type="predicted"/>
<dbReference type="Proteomes" id="UP000671862">
    <property type="component" value="Chromosome"/>
</dbReference>